<evidence type="ECO:0000313" key="3">
    <source>
        <dbReference type="EMBL" id="EFI27101.1"/>
    </source>
</evidence>
<evidence type="ECO:0000313" key="4">
    <source>
        <dbReference type="Proteomes" id="UP000001861"/>
    </source>
</evidence>
<evidence type="ECO:0008006" key="5">
    <source>
        <dbReference type="Google" id="ProtNLM"/>
    </source>
</evidence>
<reference evidence="3 4" key="1">
    <citation type="journal article" date="2010" name="Proc. Natl. Acad. Sci. U.S.A.">
        <title>Insights into evolution of multicellular fungi from the assembled chromosomes of the mushroom Coprinopsis cinerea (Coprinus cinereus).</title>
        <authorList>
            <person name="Stajich J.E."/>
            <person name="Wilke S.K."/>
            <person name="Ahren D."/>
            <person name="Au C.H."/>
            <person name="Birren B.W."/>
            <person name="Borodovsky M."/>
            <person name="Burns C."/>
            <person name="Canback B."/>
            <person name="Casselton L.A."/>
            <person name="Cheng C.K."/>
            <person name="Deng J."/>
            <person name="Dietrich F.S."/>
            <person name="Fargo D.C."/>
            <person name="Farman M.L."/>
            <person name="Gathman A.C."/>
            <person name="Goldberg J."/>
            <person name="Guigo R."/>
            <person name="Hoegger P.J."/>
            <person name="Hooker J.B."/>
            <person name="Huggins A."/>
            <person name="James T.Y."/>
            <person name="Kamada T."/>
            <person name="Kilaru S."/>
            <person name="Kodira C."/>
            <person name="Kues U."/>
            <person name="Kupfer D."/>
            <person name="Kwan H.S."/>
            <person name="Lomsadze A."/>
            <person name="Li W."/>
            <person name="Lilly W.W."/>
            <person name="Ma L.J."/>
            <person name="Mackey A.J."/>
            <person name="Manning G."/>
            <person name="Martin F."/>
            <person name="Muraguchi H."/>
            <person name="Natvig D.O."/>
            <person name="Palmerini H."/>
            <person name="Ramesh M.A."/>
            <person name="Rehmeyer C.J."/>
            <person name="Roe B.A."/>
            <person name="Shenoy N."/>
            <person name="Stanke M."/>
            <person name="Ter-Hovhannisyan V."/>
            <person name="Tunlid A."/>
            <person name="Velagapudi R."/>
            <person name="Vision T.J."/>
            <person name="Zeng Q."/>
            <person name="Zolan M.E."/>
            <person name="Pukkila P.J."/>
        </authorList>
    </citation>
    <scope>NUCLEOTIDE SEQUENCE [LARGE SCALE GENOMIC DNA]</scope>
    <source>
        <strain evidence="4">Okayama-7 / 130 / ATCC MYA-4618 / FGSC 9003</strain>
    </source>
</reference>
<dbReference type="GeneID" id="9379387"/>
<dbReference type="VEuPathDB" id="FungiDB:CC1G_15231"/>
<dbReference type="RefSeq" id="XP_002910595.1">
    <property type="nucleotide sequence ID" value="XM_002910549.1"/>
</dbReference>
<evidence type="ECO:0000256" key="1">
    <source>
        <dbReference type="SAM" id="MobiDB-lite"/>
    </source>
</evidence>
<feature type="chain" id="PRO_5003087873" description="Secreted protein" evidence="2">
    <location>
        <begin position="27"/>
        <end position="137"/>
    </location>
</feature>
<dbReference type="EMBL" id="AACS02000009">
    <property type="protein sequence ID" value="EFI27101.1"/>
    <property type="molecule type" value="Genomic_DNA"/>
</dbReference>
<name>D6RPU8_COPC7</name>
<protein>
    <recommendedName>
        <fullName evidence="5">Secreted protein</fullName>
    </recommendedName>
</protein>
<feature type="signal peptide" evidence="2">
    <location>
        <begin position="1"/>
        <end position="26"/>
    </location>
</feature>
<feature type="compositionally biased region" description="Basic and acidic residues" evidence="1">
    <location>
        <begin position="37"/>
        <end position="61"/>
    </location>
</feature>
<dbReference type="HOGENOM" id="CLU_1865020_0_0_1"/>
<dbReference type="AlphaFoldDB" id="D6RPU8"/>
<dbReference type="InParanoid" id="D6RPU8"/>
<comment type="caution">
    <text evidence="3">The sequence shown here is derived from an EMBL/GenBank/DDBJ whole genome shotgun (WGS) entry which is preliminary data.</text>
</comment>
<dbReference type="Proteomes" id="UP000001861">
    <property type="component" value="Unassembled WGS sequence"/>
</dbReference>
<evidence type="ECO:0000256" key="2">
    <source>
        <dbReference type="SAM" id="SignalP"/>
    </source>
</evidence>
<organism evidence="3 4">
    <name type="scientific">Coprinopsis cinerea (strain Okayama-7 / 130 / ATCC MYA-4618 / FGSC 9003)</name>
    <name type="common">Inky cap fungus</name>
    <name type="synonym">Hormographiella aspergillata</name>
    <dbReference type="NCBI Taxonomy" id="240176"/>
    <lineage>
        <taxon>Eukaryota</taxon>
        <taxon>Fungi</taxon>
        <taxon>Dikarya</taxon>
        <taxon>Basidiomycota</taxon>
        <taxon>Agaricomycotina</taxon>
        <taxon>Agaricomycetes</taxon>
        <taxon>Agaricomycetidae</taxon>
        <taxon>Agaricales</taxon>
        <taxon>Agaricineae</taxon>
        <taxon>Psathyrellaceae</taxon>
        <taxon>Coprinopsis</taxon>
    </lineage>
</organism>
<sequence>MLDLRFWNLALLFVFVLRWGVSPGFASPLDSGASVESRGRDLSRRKELRREKELRQTTEEPKPCFFSCPPTDARGLPLVRRAGAVGPASWYDVVECVYAPKHWYDSGHTRWVSSAGCTLLNIRLLLDVAFFDVLKPR</sequence>
<dbReference type="KEGG" id="cci:CC1G_15231"/>
<keyword evidence="2" id="KW-0732">Signal</keyword>
<proteinExistence type="predicted"/>
<keyword evidence="4" id="KW-1185">Reference proteome</keyword>
<accession>D6RPU8</accession>
<feature type="region of interest" description="Disordered" evidence="1">
    <location>
        <begin position="29"/>
        <end position="61"/>
    </location>
</feature>
<gene>
    <name evidence="3" type="ORF">CC1G_15231</name>
</gene>